<name>A0A9X1XEB2_9BACL</name>
<comment type="caution">
    <text evidence="1">The sequence shown here is derived from an EMBL/GenBank/DDBJ whole genome shotgun (WGS) entry which is preliminary data.</text>
</comment>
<evidence type="ECO:0000313" key="2">
    <source>
        <dbReference type="Proteomes" id="UP001139011"/>
    </source>
</evidence>
<dbReference type="InterPro" id="IPR021078">
    <property type="entry name" value="Membrane-integrating_Mistic"/>
</dbReference>
<gene>
    <name evidence="1" type="ORF">LCY76_16935</name>
</gene>
<organism evidence="1 2">
    <name type="scientific">Fictibacillus marinisediminis</name>
    <dbReference type="NCBI Taxonomy" id="2878389"/>
    <lineage>
        <taxon>Bacteria</taxon>
        <taxon>Bacillati</taxon>
        <taxon>Bacillota</taxon>
        <taxon>Bacilli</taxon>
        <taxon>Bacillales</taxon>
        <taxon>Fictibacillaceae</taxon>
        <taxon>Fictibacillus</taxon>
    </lineage>
</organism>
<proteinExistence type="predicted"/>
<dbReference type="AlphaFoldDB" id="A0A9X1XEB2"/>
<sequence length="89" mass="10136">MKLNKKSRKLYSDAIDSMQEGLEAMIDLYNEAEEDIPLINFEKGVQEEIEKAKKKYGSSFIDGKINAIVKEVLSFLPIDEPLADQVKKD</sequence>
<dbReference type="EMBL" id="JAIWJX010000002">
    <property type="protein sequence ID" value="MCK6258260.1"/>
    <property type="molecule type" value="Genomic_DNA"/>
</dbReference>
<keyword evidence="2" id="KW-1185">Reference proteome</keyword>
<reference evidence="1" key="1">
    <citation type="submission" date="2021-09" db="EMBL/GenBank/DDBJ databases">
        <title>Genome analysis of Fictibacillus sp. KIGAM418 isolated from marine sediment.</title>
        <authorList>
            <person name="Seo M.-J."/>
            <person name="Cho E.-S."/>
            <person name="Hwang C.Y."/>
        </authorList>
    </citation>
    <scope>NUCLEOTIDE SEQUENCE</scope>
    <source>
        <strain evidence="1">KIGAM418</strain>
    </source>
</reference>
<protein>
    <submittedName>
        <fullName evidence="1">Atypical membrane-integrating protein (Mistic protein)</fullName>
    </submittedName>
</protein>
<evidence type="ECO:0000313" key="1">
    <source>
        <dbReference type="EMBL" id="MCK6258260.1"/>
    </source>
</evidence>
<dbReference type="Pfam" id="PF11458">
    <property type="entry name" value="Mistic"/>
    <property type="match status" value="1"/>
</dbReference>
<dbReference type="InterPro" id="IPR038193">
    <property type="entry name" value="Mistic_sf"/>
</dbReference>
<accession>A0A9X1XEB2</accession>
<dbReference type="Proteomes" id="UP001139011">
    <property type="component" value="Unassembled WGS sequence"/>
</dbReference>
<dbReference type="Gene3D" id="1.10.220.90">
    <property type="entry name" value="Mistic"/>
    <property type="match status" value="1"/>
</dbReference>
<dbReference type="RefSeq" id="WP_248253590.1">
    <property type="nucleotide sequence ID" value="NZ_JAIWJX010000002.1"/>
</dbReference>